<dbReference type="SUPFAM" id="SSF56935">
    <property type="entry name" value="Porins"/>
    <property type="match status" value="1"/>
</dbReference>
<dbReference type="Pfam" id="PF07715">
    <property type="entry name" value="Plug"/>
    <property type="match status" value="1"/>
</dbReference>
<accession>A0A7K1Y6R1</accession>
<dbReference type="EMBL" id="WVHT01000001">
    <property type="protein sequence ID" value="MXV49728.1"/>
    <property type="molecule type" value="Genomic_DNA"/>
</dbReference>
<evidence type="ECO:0000256" key="3">
    <source>
        <dbReference type="ARBA" id="ARBA00022452"/>
    </source>
</evidence>
<keyword evidence="4 10" id="KW-0812">Transmembrane</keyword>
<evidence type="ECO:0000256" key="7">
    <source>
        <dbReference type="ARBA" id="ARBA00023136"/>
    </source>
</evidence>
<keyword evidence="9 10" id="KW-0998">Cell outer membrane</keyword>
<dbReference type="AlphaFoldDB" id="A0A7K1Y6R1"/>
<organism evidence="14 15">
    <name type="scientific">Hufsiella arboris</name>
    <dbReference type="NCBI Taxonomy" id="2695275"/>
    <lineage>
        <taxon>Bacteria</taxon>
        <taxon>Pseudomonadati</taxon>
        <taxon>Bacteroidota</taxon>
        <taxon>Sphingobacteriia</taxon>
        <taxon>Sphingobacteriales</taxon>
        <taxon>Sphingobacteriaceae</taxon>
        <taxon>Hufsiella</taxon>
    </lineage>
</organism>
<keyword evidence="6 11" id="KW-0798">TonB box</keyword>
<evidence type="ECO:0000313" key="15">
    <source>
        <dbReference type="Proteomes" id="UP000466586"/>
    </source>
</evidence>
<dbReference type="InterPro" id="IPR008969">
    <property type="entry name" value="CarboxyPept-like_regulatory"/>
</dbReference>
<dbReference type="InterPro" id="IPR039426">
    <property type="entry name" value="TonB-dep_rcpt-like"/>
</dbReference>
<dbReference type="GO" id="GO:0009279">
    <property type="term" value="C:cell outer membrane"/>
    <property type="evidence" value="ECO:0007669"/>
    <property type="project" value="UniProtKB-SubCell"/>
</dbReference>
<dbReference type="PANTHER" id="PTHR30069:SF29">
    <property type="entry name" value="HEMOGLOBIN AND HEMOGLOBIN-HAPTOGLOBIN-BINDING PROTEIN 1-RELATED"/>
    <property type="match status" value="1"/>
</dbReference>
<protein>
    <submittedName>
        <fullName evidence="14">TonB-dependent receptor</fullName>
    </submittedName>
</protein>
<dbReference type="InterPro" id="IPR037066">
    <property type="entry name" value="Plug_dom_sf"/>
</dbReference>
<evidence type="ECO:0000313" key="14">
    <source>
        <dbReference type="EMBL" id="MXV49728.1"/>
    </source>
</evidence>
<evidence type="ECO:0000256" key="2">
    <source>
        <dbReference type="ARBA" id="ARBA00022448"/>
    </source>
</evidence>
<proteinExistence type="inferred from homology"/>
<dbReference type="Pfam" id="PF00593">
    <property type="entry name" value="TonB_dep_Rec_b-barrel"/>
    <property type="match status" value="1"/>
</dbReference>
<sequence length="778" mass="85621">MKNKILFSILLLLFSSYSVFPNVISIKGKVVDANSNDPLPGATVSVPDLRTSAITNSNGEFLLTNIPAKGTYLVEIKYIGYKVFTQVVDLANVSELQFKLQPTSIETKEVVVTGTAVSGSNKRTSTSATVLNRAELLQPSTNLVDALAKQVPGVSQISTGLAISKPVIRGLGYNRIVTLDNGVKQQGQQWGDEHGIEIDQFKAERVEVLRGAASLQYGSDALGGVINLLEPLPAPEGQVKGEVITNYSGNNGLSANSVMLEGNQNGFVWQGRGSYKNAYSFKTPTGYFPNSGYNETDVNGMVGLNKSWGYSHLNVSSFRNNIGFYDPVVNADGSFVNEDGEVYTNTQFKDRSLDFPRQDIRHFKISLNNNFALGSSGNLKADFGYQDNQRRELEDGPTPSLFFDLKTYSADLKYYLHETSGWQPVFGLSGDAGHSENKGVELLIPAYDTYGFGAFAYAKKSWEKSTLSLGARYDFRKNDGKQAFDDDGNSKFPLFSNQFSNVSGALGFTHQFTDALNFKANAGTAFRSPNPAELGSNGVHEGTFRYEVGNPNLTPERSYQADLNLEYDGKFVTANIGVYENYVHNYIYASNMAGDNIDVTDEDGNVSNYPVYRYGQVNANLYGAEASLTIHPVAFIHFENTLGYTHAQNLTMDKPLPFIPAANIKNELRFEPKIKDTRDSYFSVGVNSAFQQNRVDSEFETRTSGYTLLNAGIGTTLLFGKQPLKLSVSANNLLDQKYYDALSRLKPGRLDQNDPTFGIYNPGRNVTFGLYLPFVLKK</sequence>
<dbReference type="Gene3D" id="2.60.40.1120">
    <property type="entry name" value="Carboxypeptidase-like, regulatory domain"/>
    <property type="match status" value="1"/>
</dbReference>
<dbReference type="PANTHER" id="PTHR30069">
    <property type="entry name" value="TONB-DEPENDENT OUTER MEMBRANE RECEPTOR"/>
    <property type="match status" value="1"/>
</dbReference>
<evidence type="ECO:0000256" key="8">
    <source>
        <dbReference type="ARBA" id="ARBA00023170"/>
    </source>
</evidence>
<dbReference type="Pfam" id="PF13715">
    <property type="entry name" value="CarbopepD_reg_2"/>
    <property type="match status" value="1"/>
</dbReference>
<dbReference type="CDD" id="cd01347">
    <property type="entry name" value="ligand_gated_channel"/>
    <property type="match status" value="1"/>
</dbReference>
<dbReference type="GO" id="GO:0044718">
    <property type="term" value="P:siderophore transmembrane transport"/>
    <property type="evidence" value="ECO:0007669"/>
    <property type="project" value="TreeGrafter"/>
</dbReference>
<dbReference type="Gene3D" id="2.40.170.20">
    <property type="entry name" value="TonB-dependent receptor, beta-barrel domain"/>
    <property type="match status" value="1"/>
</dbReference>
<keyword evidence="2 10" id="KW-0813">Transport</keyword>
<evidence type="ECO:0000256" key="11">
    <source>
        <dbReference type="RuleBase" id="RU003357"/>
    </source>
</evidence>
<keyword evidence="15" id="KW-1185">Reference proteome</keyword>
<dbReference type="PROSITE" id="PS52016">
    <property type="entry name" value="TONB_DEPENDENT_REC_3"/>
    <property type="match status" value="1"/>
</dbReference>
<keyword evidence="7 10" id="KW-0472">Membrane</keyword>
<dbReference type="Gene3D" id="2.170.130.10">
    <property type="entry name" value="TonB-dependent receptor, plug domain"/>
    <property type="match status" value="1"/>
</dbReference>
<feature type="domain" description="TonB-dependent receptor-like beta-barrel" evidence="12">
    <location>
        <begin position="262"/>
        <end position="733"/>
    </location>
</feature>
<evidence type="ECO:0000256" key="6">
    <source>
        <dbReference type="ARBA" id="ARBA00023077"/>
    </source>
</evidence>
<dbReference type="RefSeq" id="WP_160842898.1">
    <property type="nucleotide sequence ID" value="NZ_WVHT01000001.1"/>
</dbReference>
<name>A0A7K1Y6R1_9SPHI</name>
<dbReference type="InterPro" id="IPR000531">
    <property type="entry name" value="Beta-barrel_TonB"/>
</dbReference>
<evidence type="ECO:0000256" key="9">
    <source>
        <dbReference type="ARBA" id="ARBA00023237"/>
    </source>
</evidence>
<comment type="similarity">
    <text evidence="10 11">Belongs to the TonB-dependent receptor family.</text>
</comment>
<keyword evidence="5" id="KW-0732">Signal</keyword>
<reference evidence="14 15" key="1">
    <citation type="submission" date="2019-11" db="EMBL/GenBank/DDBJ databases">
        <title>Pedobacter sp. HMF7647 Genome sequencing and assembly.</title>
        <authorList>
            <person name="Kang H."/>
            <person name="Kim H."/>
            <person name="Joh K."/>
        </authorList>
    </citation>
    <scope>NUCLEOTIDE SEQUENCE [LARGE SCALE GENOMIC DNA]</scope>
    <source>
        <strain evidence="14 15">HMF7647</strain>
    </source>
</reference>
<dbReference type="InterPro" id="IPR012910">
    <property type="entry name" value="Plug_dom"/>
</dbReference>
<dbReference type="InterPro" id="IPR036942">
    <property type="entry name" value="Beta-barrel_TonB_sf"/>
</dbReference>
<evidence type="ECO:0000259" key="12">
    <source>
        <dbReference type="Pfam" id="PF00593"/>
    </source>
</evidence>
<evidence type="ECO:0000259" key="13">
    <source>
        <dbReference type="Pfam" id="PF07715"/>
    </source>
</evidence>
<keyword evidence="3 10" id="KW-1134">Transmembrane beta strand</keyword>
<dbReference type="GO" id="GO:0015344">
    <property type="term" value="F:siderophore uptake transmembrane transporter activity"/>
    <property type="evidence" value="ECO:0007669"/>
    <property type="project" value="TreeGrafter"/>
</dbReference>
<evidence type="ECO:0000256" key="10">
    <source>
        <dbReference type="PROSITE-ProRule" id="PRU01360"/>
    </source>
</evidence>
<comment type="subcellular location">
    <subcellularLocation>
        <location evidence="1 10">Cell outer membrane</location>
        <topology evidence="1 10">Multi-pass membrane protein</topology>
    </subcellularLocation>
</comment>
<feature type="domain" description="TonB-dependent receptor plug" evidence="13">
    <location>
        <begin position="122"/>
        <end position="225"/>
    </location>
</feature>
<dbReference type="Proteomes" id="UP000466586">
    <property type="component" value="Unassembled WGS sequence"/>
</dbReference>
<keyword evidence="8 14" id="KW-0675">Receptor</keyword>
<comment type="caution">
    <text evidence="14">The sequence shown here is derived from an EMBL/GenBank/DDBJ whole genome shotgun (WGS) entry which is preliminary data.</text>
</comment>
<evidence type="ECO:0000256" key="1">
    <source>
        <dbReference type="ARBA" id="ARBA00004571"/>
    </source>
</evidence>
<evidence type="ECO:0000256" key="5">
    <source>
        <dbReference type="ARBA" id="ARBA00022729"/>
    </source>
</evidence>
<evidence type="ECO:0000256" key="4">
    <source>
        <dbReference type="ARBA" id="ARBA00022692"/>
    </source>
</evidence>
<gene>
    <name evidence="14" type="ORF">GS399_02005</name>
</gene>
<dbReference type="SUPFAM" id="SSF49464">
    <property type="entry name" value="Carboxypeptidase regulatory domain-like"/>
    <property type="match status" value="1"/>
</dbReference>